<proteinExistence type="predicted"/>
<feature type="compositionally biased region" description="Basic and acidic residues" evidence="6">
    <location>
        <begin position="836"/>
        <end position="845"/>
    </location>
</feature>
<evidence type="ECO:0000313" key="9">
    <source>
        <dbReference type="WBParaSite" id="PgR260_g003_t04"/>
    </source>
</evidence>
<evidence type="ECO:0000259" key="7">
    <source>
        <dbReference type="PROSITE" id="PS50950"/>
    </source>
</evidence>
<dbReference type="WBParaSite" id="PgR260_g003_t04">
    <property type="protein sequence ID" value="PgR260_g003_t04"/>
    <property type="gene ID" value="PgR260_g003"/>
</dbReference>
<evidence type="ECO:0000256" key="1">
    <source>
        <dbReference type="ARBA" id="ARBA00022723"/>
    </source>
</evidence>
<keyword evidence="1" id="KW-0479">Metal-binding</keyword>
<feature type="region of interest" description="Disordered" evidence="6">
    <location>
        <begin position="779"/>
        <end position="809"/>
    </location>
</feature>
<feature type="region of interest" description="Disordered" evidence="6">
    <location>
        <begin position="259"/>
        <end position="299"/>
    </location>
</feature>
<feature type="compositionally biased region" description="Basic and acidic residues" evidence="6">
    <location>
        <begin position="266"/>
        <end position="277"/>
    </location>
</feature>
<feature type="region of interest" description="Disordered" evidence="6">
    <location>
        <begin position="16"/>
        <end position="55"/>
    </location>
</feature>
<evidence type="ECO:0000256" key="3">
    <source>
        <dbReference type="ARBA" id="ARBA00022833"/>
    </source>
</evidence>
<evidence type="ECO:0000256" key="5">
    <source>
        <dbReference type="PROSITE-ProRule" id="PRU00309"/>
    </source>
</evidence>
<sequence length="855" mass="96672">MDMEIDTESAAAAVSELFAVKKREETDRDEGLRRRGEDEPDEGTGSNRLVSAPSNSKCRNGVRCIAKGCPNRAKDLLEWREQLCVHGVPRASCECRAEQPFQLHHLNRSSHRLTMLFAALLLPKSTYKRIADSGCLPSYHWRVCSDHFHKSHLGNQNAFPILGIGKTHAQIREIVRELGMDDELPPNFDQISLEPQRLVPCFSFPRAPGKRRFQCTKSRSSFARSSEEVSRRGRKNEHDDAVDGLSSASCDDGCIEGTSNSTSVKGTKESDKTLKCEPKKRHHCEGDHSPVHSKKRKKETMSLQRVLPKTGAPCAVSRCTARVGDEMYEMGIRREIRFFGLPFSQESAARWILACKRDRSTRQYWMKRFRCMARAGKRCFRLLNNFMVCECHFLDGRPTLVNPDPSLRLSPYSFEHPEAEKPKCAISGCNVQSGTRNPKSKENADYELYRLPEAGADRFRWLAAIRKGTPLFPTPSLHTKVYICERHFSTKRFANPVKHLTVDDDDESSSDTESTESDSANGASPNETSLSEEQKARYRSLMLAVLQRRPLFKCLVRCCPVTNHAIKSDRLFPYVFFDLPRIPKVRGRWLDALYHFDEEFQFPPPLIGCGKYAICERHFAFGKVSTNCRALKRLPLSTVPSLNLSPRDAARVELDLRVPEKPLNVKSIARCVSNVPDQQLRREMKALCTKWCCREVPEVHKLILRLSSKIDRLYELIVQLCRIYDVEPVIPPEFDVSEDDRLYGRGGMSSVLVNSAEGLALEKAVEGLMELTRFDAAPLTSASQSEENDVDSSLPEPEKKEQRAESKIDCQVQENVADNAESQISLDGCGLVDNERSLSAERRSSGDFGWTDTSA</sequence>
<keyword evidence="3" id="KW-0862">Zinc</keyword>
<keyword evidence="8" id="KW-1185">Reference proteome</keyword>
<keyword evidence="4 5" id="KW-0238">DNA-binding</keyword>
<feature type="domain" description="THAP-type" evidence="7">
    <location>
        <begin position="549"/>
        <end position="643"/>
    </location>
</feature>
<feature type="region of interest" description="Disordered" evidence="6">
    <location>
        <begin position="224"/>
        <end position="244"/>
    </location>
</feature>
<organism evidence="8 9">
    <name type="scientific">Parascaris univalens</name>
    <name type="common">Nematode worm</name>
    <dbReference type="NCBI Taxonomy" id="6257"/>
    <lineage>
        <taxon>Eukaryota</taxon>
        <taxon>Metazoa</taxon>
        <taxon>Ecdysozoa</taxon>
        <taxon>Nematoda</taxon>
        <taxon>Chromadorea</taxon>
        <taxon>Rhabditida</taxon>
        <taxon>Spirurina</taxon>
        <taxon>Ascaridomorpha</taxon>
        <taxon>Ascaridoidea</taxon>
        <taxon>Ascarididae</taxon>
        <taxon>Parascaris</taxon>
    </lineage>
</organism>
<evidence type="ECO:0000256" key="6">
    <source>
        <dbReference type="SAM" id="MobiDB-lite"/>
    </source>
</evidence>
<feature type="compositionally biased region" description="Polar residues" evidence="6">
    <location>
        <begin position="520"/>
        <end position="531"/>
    </location>
</feature>
<feature type="compositionally biased region" description="Basic and acidic residues" evidence="6">
    <location>
        <begin position="19"/>
        <end position="37"/>
    </location>
</feature>
<dbReference type="GO" id="GO:0003677">
    <property type="term" value="F:DNA binding"/>
    <property type="evidence" value="ECO:0007669"/>
    <property type="project" value="UniProtKB-UniRule"/>
</dbReference>
<dbReference type="AlphaFoldDB" id="A0A915CJ52"/>
<dbReference type="InterPro" id="IPR006612">
    <property type="entry name" value="THAP_Znf"/>
</dbReference>
<dbReference type="GO" id="GO:0008270">
    <property type="term" value="F:zinc ion binding"/>
    <property type="evidence" value="ECO:0007669"/>
    <property type="project" value="UniProtKB-KW"/>
</dbReference>
<evidence type="ECO:0000313" key="8">
    <source>
        <dbReference type="Proteomes" id="UP000887569"/>
    </source>
</evidence>
<reference evidence="9" key="1">
    <citation type="submission" date="2022-11" db="UniProtKB">
        <authorList>
            <consortium name="WormBaseParasite"/>
        </authorList>
    </citation>
    <scope>IDENTIFICATION</scope>
</reference>
<dbReference type="Proteomes" id="UP000887569">
    <property type="component" value="Unplaced"/>
</dbReference>
<name>A0A915CJ52_PARUN</name>
<evidence type="ECO:0000256" key="2">
    <source>
        <dbReference type="ARBA" id="ARBA00022771"/>
    </source>
</evidence>
<feature type="region of interest" description="Disordered" evidence="6">
    <location>
        <begin position="836"/>
        <end position="855"/>
    </location>
</feature>
<feature type="domain" description="THAP-type" evidence="7">
    <location>
        <begin position="307"/>
        <end position="408"/>
    </location>
</feature>
<dbReference type="SUPFAM" id="SSF57716">
    <property type="entry name" value="Glucocorticoid receptor-like (DNA-binding domain)"/>
    <property type="match status" value="1"/>
</dbReference>
<dbReference type="PROSITE" id="PS50950">
    <property type="entry name" value="ZF_THAP"/>
    <property type="match status" value="3"/>
</dbReference>
<protein>
    <submittedName>
        <fullName evidence="9">Beta-1,3-glucosyltransferase</fullName>
    </submittedName>
</protein>
<feature type="compositionally biased region" description="Polar residues" evidence="6">
    <location>
        <begin position="46"/>
        <end position="55"/>
    </location>
</feature>
<feature type="compositionally biased region" description="Acidic residues" evidence="6">
    <location>
        <begin position="503"/>
        <end position="516"/>
    </location>
</feature>
<feature type="compositionally biased region" description="Basic and acidic residues" evidence="6">
    <location>
        <begin position="225"/>
        <end position="241"/>
    </location>
</feature>
<evidence type="ECO:0000256" key="4">
    <source>
        <dbReference type="ARBA" id="ARBA00023125"/>
    </source>
</evidence>
<feature type="compositionally biased region" description="Basic and acidic residues" evidence="6">
    <location>
        <begin position="796"/>
        <end position="808"/>
    </location>
</feature>
<accession>A0A915CJ52</accession>
<dbReference type="SMART" id="SM00980">
    <property type="entry name" value="THAP"/>
    <property type="match status" value="3"/>
</dbReference>
<dbReference type="Pfam" id="PF05485">
    <property type="entry name" value="THAP"/>
    <property type="match status" value="1"/>
</dbReference>
<keyword evidence="2 5" id="KW-0863">Zinc-finger</keyword>
<feature type="region of interest" description="Disordered" evidence="6">
    <location>
        <begin position="499"/>
        <end position="531"/>
    </location>
</feature>
<feature type="domain" description="THAP-type" evidence="7">
    <location>
        <begin position="416"/>
        <end position="528"/>
    </location>
</feature>